<evidence type="ECO:0000256" key="6">
    <source>
        <dbReference type="ARBA" id="ARBA00022670"/>
    </source>
</evidence>
<reference evidence="17" key="1">
    <citation type="journal article" date="2023" name="Mol. Biol. Evol.">
        <title>Third-Generation Sequencing Reveals the Adaptive Role of the Epigenome in Three Deep-Sea Polychaetes.</title>
        <authorList>
            <person name="Perez M."/>
            <person name="Aroh O."/>
            <person name="Sun Y."/>
            <person name="Lan Y."/>
            <person name="Juniper S.K."/>
            <person name="Young C.R."/>
            <person name="Angers B."/>
            <person name="Qian P.Y."/>
        </authorList>
    </citation>
    <scope>NUCLEOTIDE SEQUENCE</scope>
    <source>
        <strain evidence="17">P08H-3</strain>
    </source>
</reference>
<evidence type="ECO:0000313" key="18">
    <source>
        <dbReference type="Proteomes" id="UP001208570"/>
    </source>
</evidence>
<organism evidence="17 18">
    <name type="scientific">Paralvinella palmiformis</name>
    <dbReference type="NCBI Taxonomy" id="53620"/>
    <lineage>
        <taxon>Eukaryota</taxon>
        <taxon>Metazoa</taxon>
        <taxon>Spiralia</taxon>
        <taxon>Lophotrochozoa</taxon>
        <taxon>Annelida</taxon>
        <taxon>Polychaeta</taxon>
        <taxon>Sedentaria</taxon>
        <taxon>Canalipalpata</taxon>
        <taxon>Terebellida</taxon>
        <taxon>Terebelliformia</taxon>
        <taxon>Alvinellidae</taxon>
        <taxon>Paralvinella</taxon>
    </lineage>
</organism>
<dbReference type="SMART" id="SM00631">
    <property type="entry name" value="Zn_pept"/>
    <property type="match status" value="1"/>
</dbReference>
<dbReference type="SUPFAM" id="SSF54897">
    <property type="entry name" value="Protease propeptides/inhibitors"/>
    <property type="match status" value="1"/>
</dbReference>
<comment type="function">
    <text evidence="13">Involved in the digestion of the blood meal.</text>
</comment>
<comment type="caution">
    <text evidence="17">The sequence shown here is derived from an EMBL/GenBank/DDBJ whole genome shotgun (WGS) entry which is preliminary data.</text>
</comment>
<evidence type="ECO:0000256" key="14">
    <source>
        <dbReference type="PROSITE-ProRule" id="PRU01379"/>
    </source>
</evidence>
<name>A0AAD9JL36_9ANNE</name>
<dbReference type="Pfam" id="PF00246">
    <property type="entry name" value="Peptidase_M14"/>
    <property type="match status" value="1"/>
</dbReference>
<keyword evidence="5" id="KW-0121">Carboxypeptidase</keyword>
<evidence type="ECO:0000313" key="17">
    <source>
        <dbReference type="EMBL" id="KAK2155194.1"/>
    </source>
</evidence>
<proteinExistence type="inferred from homology"/>
<keyword evidence="18" id="KW-1185">Reference proteome</keyword>
<dbReference type="CDD" id="cd03860">
    <property type="entry name" value="M14_CP_A-B_like"/>
    <property type="match status" value="1"/>
</dbReference>
<dbReference type="FunFam" id="3.40.630.10:FF:000040">
    <property type="entry name" value="zinc carboxypeptidase"/>
    <property type="match status" value="1"/>
</dbReference>
<evidence type="ECO:0000256" key="12">
    <source>
        <dbReference type="ARBA" id="ARBA00023157"/>
    </source>
</evidence>
<keyword evidence="11" id="KW-0482">Metalloprotease</keyword>
<evidence type="ECO:0000256" key="10">
    <source>
        <dbReference type="ARBA" id="ARBA00022833"/>
    </source>
</evidence>
<dbReference type="PANTHER" id="PTHR11705">
    <property type="entry name" value="PROTEASE FAMILY M14 CARBOXYPEPTIDASE A,B"/>
    <property type="match status" value="1"/>
</dbReference>
<dbReference type="InterPro" id="IPR036990">
    <property type="entry name" value="M14A-like_propep"/>
</dbReference>
<dbReference type="PROSITE" id="PS52035">
    <property type="entry name" value="PEPTIDASE_M14"/>
    <property type="match status" value="1"/>
</dbReference>
<dbReference type="GO" id="GO:0008270">
    <property type="term" value="F:zinc ion binding"/>
    <property type="evidence" value="ECO:0007669"/>
    <property type="project" value="InterPro"/>
</dbReference>
<evidence type="ECO:0000256" key="13">
    <source>
        <dbReference type="ARBA" id="ARBA00057299"/>
    </source>
</evidence>
<evidence type="ECO:0000256" key="5">
    <source>
        <dbReference type="ARBA" id="ARBA00022645"/>
    </source>
</evidence>
<evidence type="ECO:0000259" key="16">
    <source>
        <dbReference type="PROSITE" id="PS52035"/>
    </source>
</evidence>
<accession>A0AAD9JL36</accession>
<keyword evidence="10" id="KW-0862">Zinc</keyword>
<evidence type="ECO:0000256" key="4">
    <source>
        <dbReference type="ARBA" id="ARBA00022525"/>
    </source>
</evidence>
<evidence type="ECO:0000256" key="3">
    <source>
        <dbReference type="ARBA" id="ARBA00005988"/>
    </source>
</evidence>
<keyword evidence="7" id="KW-0479">Metal-binding</keyword>
<dbReference type="GO" id="GO:0006508">
    <property type="term" value="P:proteolysis"/>
    <property type="evidence" value="ECO:0007669"/>
    <property type="project" value="UniProtKB-KW"/>
</dbReference>
<evidence type="ECO:0000256" key="9">
    <source>
        <dbReference type="ARBA" id="ARBA00022801"/>
    </source>
</evidence>
<evidence type="ECO:0000256" key="7">
    <source>
        <dbReference type="ARBA" id="ARBA00022723"/>
    </source>
</evidence>
<comment type="cofactor">
    <cofactor evidence="1">
        <name>Zn(2+)</name>
        <dbReference type="ChEBI" id="CHEBI:29105"/>
    </cofactor>
</comment>
<evidence type="ECO:0000256" key="15">
    <source>
        <dbReference type="SAM" id="SignalP"/>
    </source>
</evidence>
<evidence type="ECO:0000256" key="11">
    <source>
        <dbReference type="ARBA" id="ARBA00023049"/>
    </source>
</evidence>
<comment type="similarity">
    <text evidence="3 14">Belongs to the peptidase M14 family.</text>
</comment>
<dbReference type="GO" id="GO:0005615">
    <property type="term" value="C:extracellular space"/>
    <property type="evidence" value="ECO:0007669"/>
    <property type="project" value="TreeGrafter"/>
</dbReference>
<gene>
    <name evidence="17" type="ORF">LSH36_246g01004</name>
</gene>
<dbReference type="Gene3D" id="3.30.70.340">
    <property type="entry name" value="Metallocarboxypeptidase-like"/>
    <property type="match status" value="1"/>
</dbReference>
<dbReference type="AlphaFoldDB" id="A0AAD9JL36"/>
<dbReference type="InterPro" id="IPR000834">
    <property type="entry name" value="Peptidase_M14"/>
</dbReference>
<keyword evidence="4" id="KW-0964">Secreted</keyword>
<protein>
    <recommendedName>
        <fullName evidence="16">Peptidase M14 domain-containing protein</fullName>
    </recommendedName>
</protein>
<keyword evidence="8 15" id="KW-0732">Signal</keyword>
<dbReference type="Proteomes" id="UP001208570">
    <property type="component" value="Unassembled WGS sequence"/>
</dbReference>
<keyword evidence="12" id="KW-1015">Disulfide bond</keyword>
<dbReference type="PANTHER" id="PTHR11705:SF91">
    <property type="entry name" value="FI01817P-RELATED"/>
    <property type="match status" value="1"/>
</dbReference>
<feature type="signal peptide" evidence="15">
    <location>
        <begin position="1"/>
        <end position="17"/>
    </location>
</feature>
<feature type="chain" id="PRO_5042047328" description="Peptidase M14 domain-containing protein" evidence="15">
    <location>
        <begin position="18"/>
        <end position="430"/>
    </location>
</feature>
<evidence type="ECO:0000256" key="8">
    <source>
        <dbReference type="ARBA" id="ARBA00022729"/>
    </source>
</evidence>
<dbReference type="EMBL" id="JAODUP010000246">
    <property type="protein sequence ID" value="KAK2155194.1"/>
    <property type="molecule type" value="Genomic_DNA"/>
</dbReference>
<keyword evidence="9" id="KW-0378">Hydrolase</keyword>
<evidence type="ECO:0000256" key="2">
    <source>
        <dbReference type="ARBA" id="ARBA00004613"/>
    </source>
</evidence>
<keyword evidence="6" id="KW-0645">Protease</keyword>
<dbReference type="SUPFAM" id="SSF53187">
    <property type="entry name" value="Zn-dependent exopeptidases"/>
    <property type="match status" value="1"/>
</dbReference>
<evidence type="ECO:0000256" key="1">
    <source>
        <dbReference type="ARBA" id="ARBA00001947"/>
    </source>
</evidence>
<feature type="domain" description="Peptidase M14" evidence="16">
    <location>
        <begin position="118"/>
        <end position="415"/>
    </location>
</feature>
<sequence>MILIVLVLLTVSSLTFGNRHNRDKAVQVRVQSADEWLRVENVLEKYLKKQDIDIWAYPNHNGKANLLIPGDLFNVIANQFDLIGLSYDVTVDDVSRLLDDIDVQLQEWNKEHKGIVGKYPTYDEILAWFDELKTNYSGWIDTLDIGNTYDGRIHRSLKISTGGTGKWKVYIEGAMHAREWISPATVIYITDQLIQGYANGDPEIVEWMEMLDWYILPVANPDGYDYCFTDDRLWRKNRRPNNGTNCVGTDLNRNWSYQWGGVGADPDPCSNTYRGEHAESEVEVQNIVNLIMPEAEQFIYYMAYHSWGQQFFTRWDYTADEVPSDHEQLLDLAHRAVNAIVAVHDMYYEAGTAPELMYAFSGSSADWARGVAGIKYPYLEELRDNGTYSFILPPEQIVPTGEESWAGFQVVVREIVSKCSGISPPGPCLP</sequence>
<comment type="subcellular location">
    <subcellularLocation>
        <location evidence="2">Secreted</location>
    </subcellularLocation>
</comment>
<feature type="active site" description="Proton donor/acceptor" evidence="14">
    <location>
        <position position="381"/>
    </location>
</feature>
<dbReference type="GO" id="GO:0004181">
    <property type="term" value="F:metallocarboxypeptidase activity"/>
    <property type="evidence" value="ECO:0007669"/>
    <property type="project" value="InterPro"/>
</dbReference>
<dbReference type="Gene3D" id="3.40.630.10">
    <property type="entry name" value="Zn peptidases"/>
    <property type="match status" value="1"/>
</dbReference>